<reference evidence="5 6" key="1">
    <citation type="submission" date="2014-09" db="EMBL/GenBank/DDBJ databases">
        <authorList>
            <person name="Hornung B.V."/>
        </authorList>
    </citation>
    <scope>NUCLEOTIDE SEQUENCE [LARGE SCALE GENOMIC DNA]</scope>
    <source>
        <strain evidence="5 6">FRIFI</strain>
    </source>
</reference>
<dbReference type="SMART" id="SM00342">
    <property type="entry name" value="HTH_ARAC"/>
    <property type="match status" value="1"/>
</dbReference>
<evidence type="ECO:0000256" key="2">
    <source>
        <dbReference type="ARBA" id="ARBA00023125"/>
    </source>
</evidence>
<dbReference type="EMBL" id="LN650648">
    <property type="protein sequence ID" value="CEI73073.1"/>
    <property type="molecule type" value="Genomic_DNA"/>
</dbReference>
<dbReference type="Proteomes" id="UP000245695">
    <property type="component" value="Chromosome 1"/>
</dbReference>
<evidence type="ECO:0000313" key="6">
    <source>
        <dbReference type="Proteomes" id="UP000245695"/>
    </source>
</evidence>
<dbReference type="Pfam" id="PF12833">
    <property type="entry name" value="HTH_18"/>
    <property type="match status" value="1"/>
</dbReference>
<dbReference type="GO" id="GO:0043565">
    <property type="term" value="F:sequence-specific DNA binding"/>
    <property type="evidence" value="ECO:0007669"/>
    <property type="project" value="InterPro"/>
</dbReference>
<keyword evidence="3" id="KW-0804">Transcription</keyword>
<dbReference type="GO" id="GO:0003700">
    <property type="term" value="F:DNA-binding transcription factor activity"/>
    <property type="evidence" value="ECO:0007669"/>
    <property type="project" value="InterPro"/>
</dbReference>
<evidence type="ECO:0000259" key="4">
    <source>
        <dbReference type="PROSITE" id="PS01124"/>
    </source>
</evidence>
<dbReference type="SUPFAM" id="SSF46689">
    <property type="entry name" value="Homeodomain-like"/>
    <property type="match status" value="2"/>
</dbReference>
<dbReference type="Gene3D" id="1.10.10.60">
    <property type="entry name" value="Homeodomain-like"/>
    <property type="match status" value="2"/>
</dbReference>
<gene>
    <name evidence="5" type="ORF">FRIFI_1539</name>
</gene>
<feature type="domain" description="HTH araC/xylS-type" evidence="4">
    <location>
        <begin position="312"/>
        <end position="410"/>
    </location>
</feature>
<dbReference type="KEGG" id="rhom:FRIFI_1539"/>
<sequence length="413" mass="47645">MILKTEMCNDINFICNIIFDTLKIPLYFFSKDGSLKYSTKGKNNLDIIDDRLIKSISKNFNLNTFAPVPVIKSTEYMENFISIGLCIDNEFIGTFIIGPCLYEHIEFDNIDNIFLHKITLEEKNILLKYYNSLPIIDFNTFINTSILSYYLIYNKKISFDDVIKTNSYNNDIISNISSNFENIATLARKNDVFHHPFMYEEAIMDCIRTGNKEKLIKVLSDPVIGNYGVLAKNNSIRSLKNLLITTATLVTRAAIAGGMNTEVAYTLSDSYIQHIEELNTLNDLNNLRITMACDFSDRVRILKNNNFSSPILACISFIYQNLYSNISLEDICEHINFNTSYISRLFKKEVGITISEYILKEKVEEAKRLLLLDDYSILEISVLLHFNDQSYFTKIFKRFTGVTPKKFRDSARL</sequence>
<dbReference type="PANTHER" id="PTHR43280:SF34">
    <property type="entry name" value="ARAC-FAMILY TRANSCRIPTIONAL REGULATOR"/>
    <property type="match status" value="1"/>
</dbReference>
<keyword evidence="6" id="KW-1185">Reference proteome</keyword>
<evidence type="ECO:0000256" key="3">
    <source>
        <dbReference type="ARBA" id="ARBA00023163"/>
    </source>
</evidence>
<keyword evidence="1" id="KW-0805">Transcription regulation</keyword>
<dbReference type="PRINTS" id="PR00032">
    <property type="entry name" value="HTHARAC"/>
</dbReference>
<organism evidence="5 6">
    <name type="scientific">Romboutsia hominis</name>
    <dbReference type="NCBI Taxonomy" id="1507512"/>
    <lineage>
        <taxon>Bacteria</taxon>
        <taxon>Bacillati</taxon>
        <taxon>Bacillota</taxon>
        <taxon>Clostridia</taxon>
        <taxon>Peptostreptococcales</taxon>
        <taxon>Peptostreptococcaceae</taxon>
        <taxon>Romboutsia</taxon>
    </lineage>
</organism>
<protein>
    <submittedName>
        <fullName evidence="5">Transcriptional regulator, AraC</fullName>
    </submittedName>
</protein>
<proteinExistence type="predicted"/>
<keyword evidence="2" id="KW-0238">DNA-binding</keyword>
<accession>A0A2P2BRU7</accession>
<dbReference type="PANTHER" id="PTHR43280">
    <property type="entry name" value="ARAC-FAMILY TRANSCRIPTIONAL REGULATOR"/>
    <property type="match status" value="1"/>
</dbReference>
<evidence type="ECO:0000256" key="1">
    <source>
        <dbReference type="ARBA" id="ARBA00023015"/>
    </source>
</evidence>
<dbReference type="InterPro" id="IPR018060">
    <property type="entry name" value="HTH_AraC"/>
</dbReference>
<name>A0A2P2BRU7_9FIRM</name>
<evidence type="ECO:0000313" key="5">
    <source>
        <dbReference type="EMBL" id="CEI73073.1"/>
    </source>
</evidence>
<dbReference type="InterPro" id="IPR020449">
    <property type="entry name" value="Tscrpt_reg_AraC-type_HTH"/>
</dbReference>
<dbReference type="PROSITE" id="PS01124">
    <property type="entry name" value="HTH_ARAC_FAMILY_2"/>
    <property type="match status" value="1"/>
</dbReference>
<dbReference type="AlphaFoldDB" id="A0A2P2BRU7"/>
<dbReference type="RefSeq" id="WP_166505518.1">
    <property type="nucleotide sequence ID" value="NZ_LN650648.1"/>
</dbReference>
<dbReference type="InterPro" id="IPR009057">
    <property type="entry name" value="Homeodomain-like_sf"/>
</dbReference>